<dbReference type="PANTHER" id="PTHR10492">
    <property type="match status" value="1"/>
</dbReference>
<protein>
    <submittedName>
        <fullName evidence="1">DNA helicase</fullName>
    </submittedName>
</protein>
<dbReference type="PANTHER" id="PTHR10492:SF96">
    <property type="entry name" value="ATP-DEPENDENT DNA HELICASE"/>
    <property type="match status" value="1"/>
</dbReference>
<gene>
    <name evidence="1" type="ORF">Tci_035433</name>
</gene>
<accession>A0A6L2LTK9</accession>
<sequence>MFLIRSPVIVLYTTEFQKRGLPHYHTLLGIDESLRVCWEEDIDMYVLAELPSEDVDPECYRFFLEFMMHMPCGLACPSASCMQNSARCKKNFPKEYCNRRDRTDASTMAVATSTSRPRVVVDEIRNFLDARYLVVFQERVRLAYVHPAAGDLVYKRMLLCHQKGCRIFLGIRTVNDVVYPTCKTACKALGLLKNDQEWEIMLEEAALTATLVELRTLLVHILTFCQVSDPIRL</sequence>
<keyword evidence="1" id="KW-0378">Hydrolase</keyword>
<keyword evidence="1" id="KW-0067">ATP-binding</keyword>
<dbReference type="AlphaFoldDB" id="A0A6L2LTK9"/>
<keyword evidence="1" id="KW-0347">Helicase</keyword>
<name>A0A6L2LTK9_TANCI</name>
<comment type="caution">
    <text evidence="1">The sequence shown here is derived from an EMBL/GenBank/DDBJ whole genome shotgun (WGS) entry which is preliminary data.</text>
</comment>
<dbReference type="EMBL" id="BKCJ010004848">
    <property type="protein sequence ID" value="GEU63455.1"/>
    <property type="molecule type" value="Genomic_DNA"/>
</dbReference>
<dbReference type="GO" id="GO:0004386">
    <property type="term" value="F:helicase activity"/>
    <property type="evidence" value="ECO:0007669"/>
    <property type="project" value="UniProtKB-KW"/>
</dbReference>
<reference evidence="1" key="1">
    <citation type="journal article" date="2019" name="Sci. Rep.">
        <title>Draft genome of Tanacetum cinerariifolium, the natural source of mosquito coil.</title>
        <authorList>
            <person name="Yamashiro T."/>
            <person name="Shiraishi A."/>
            <person name="Satake H."/>
            <person name="Nakayama K."/>
        </authorList>
    </citation>
    <scope>NUCLEOTIDE SEQUENCE</scope>
</reference>
<keyword evidence="1" id="KW-0547">Nucleotide-binding</keyword>
<evidence type="ECO:0000313" key="1">
    <source>
        <dbReference type="EMBL" id="GEU63455.1"/>
    </source>
</evidence>
<proteinExistence type="predicted"/>
<organism evidence="1">
    <name type="scientific">Tanacetum cinerariifolium</name>
    <name type="common">Dalmatian daisy</name>
    <name type="synonym">Chrysanthemum cinerariifolium</name>
    <dbReference type="NCBI Taxonomy" id="118510"/>
    <lineage>
        <taxon>Eukaryota</taxon>
        <taxon>Viridiplantae</taxon>
        <taxon>Streptophyta</taxon>
        <taxon>Embryophyta</taxon>
        <taxon>Tracheophyta</taxon>
        <taxon>Spermatophyta</taxon>
        <taxon>Magnoliopsida</taxon>
        <taxon>eudicotyledons</taxon>
        <taxon>Gunneridae</taxon>
        <taxon>Pentapetalae</taxon>
        <taxon>asterids</taxon>
        <taxon>campanulids</taxon>
        <taxon>Asterales</taxon>
        <taxon>Asteraceae</taxon>
        <taxon>Asteroideae</taxon>
        <taxon>Anthemideae</taxon>
        <taxon>Anthemidinae</taxon>
        <taxon>Tanacetum</taxon>
    </lineage>
</organism>